<evidence type="ECO:0000256" key="2">
    <source>
        <dbReference type="ARBA" id="ARBA00005658"/>
    </source>
</evidence>
<evidence type="ECO:0000256" key="5">
    <source>
        <dbReference type="ARBA" id="ARBA00022692"/>
    </source>
</evidence>
<gene>
    <name evidence="9" type="ORF">SAMN05444483_11088</name>
</gene>
<dbReference type="PANTHER" id="PTHR30047:SF7">
    <property type="entry name" value="HIGH-AFFINITY CHOLINE TRANSPORT PROTEIN"/>
    <property type="match status" value="1"/>
</dbReference>
<dbReference type="OrthoDB" id="9775735at2"/>
<comment type="subcellular location">
    <subcellularLocation>
        <location evidence="1">Cell membrane</location>
        <topology evidence="1">Multi-pass membrane protein</topology>
    </subcellularLocation>
</comment>
<name>A0A1M5JEQ4_SALEC</name>
<dbReference type="EMBL" id="FQVT01000010">
    <property type="protein sequence ID" value="SHG38749.1"/>
    <property type="molecule type" value="Genomic_DNA"/>
</dbReference>
<dbReference type="GO" id="GO:0005886">
    <property type="term" value="C:plasma membrane"/>
    <property type="evidence" value="ECO:0007669"/>
    <property type="project" value="UniProtKB-SubCell"/>
</dbReference>
<feature type="transmembrane region" description="Helical" evidence="8">
    <location>
        <begin position="468"/>
        <end position="489"/>
    </location>
</feature>
<sequence>MGKYFKFLSKNPLLSLAAGSLFLLALFIFLFTESFYELIEFASIWVREIFGGFYLWLGLICVFFLLFIAFSKFGKIRLGKTPPEFDRLSWIAMLYSAGMGAGILLRAVQEPVFMFMNPPISTENAAEIISLEYTFYQWGFTAWAFYGIFALLIAYNLFVRKSNVLLGSSLPQLKKVKFLPAGVNLITILTTVFGLVAAVGLGTTQIEGGISHLVSKPAGSLWLIILLVLVICILAFISAFAGIKKGIKRISNWNIYVTFFLMLFVFVQIDILYMFSQFFISLYHYIIDFVPLSLALGKHNPGKEFLTDWTYYYWAFWLAWAPFTGIFIARISKGRSIREMIIGVLLIPSLGSFFWFSVFGSASFGLIESMETYNGEFDSVFTSMFRFFEAFPFSYFTNIITIVLLISFLVTSVDSAIFVLSMFSDKGKEQPKKKFRLIWAAVILIFSEAIIVLGNIKPNSDVLTAMQKFLIISSLPFALFTALIMVLFLRELFKKH</sequence>
<dbReference type="AlphaFoldDB" id="A0A1M5JEQ4"/>
<feature type="transmembrane region" description="Helical" evidence="8">
    <location>
        <begin position="221"/>
        <end position="243"/>
    </location>
</feature>
<dbReference type="STRING" id="1073325.SAMN05444483_11088"/>
<feature type="transmembrane region" description="Helical" evidence="8">
    <location>
        <begin position="395"/>
        <end position="423"/>
    </location>
</feature>
<feature type="transmembrane region" description="Helical" evidence="8">
    <location>
        <begin position="12"/>
        <end position="31"/>
    </location>
</feature>
<feature type="transmembrane region" description="Helical" evidence="8">
    <location>
        <begin position="435"/>
        <end position="456"/>
    </location>
</feature>
<organism evidence="9 10">
    <name type="scientific">Salegentibacter echinorum</name>
    <dbReference type="NCBI Taxonomy" id="1073325"/>
    <lineage>
        <taxon>Bacteria</taxon>
        <taxon>Pseudomonadati</taxon>
        <taxon>Bacteroidota</taxon>
        <taxon>Flavobacteriia</taxon>
        <taxon>Flavobacteriales</taxon>
        <taxon>Flavobacteriaceae</taxon>
        <taxon>Salegentibacter</taxon>
    </lineage>
</organism>
<keyword evidence="7 8" id="KW-0472">Membrane</keyword>
<protein>
    <submittedName>
        <fullName evidence="9">Glycine betaine transporter</fullName>
    </submittedName>
</protein>
<feature type="transmembrane region" description="Helical" evidence="8">
    <location>
        <begin position="90"/>
        <end position="108"/>
    </location>
</feature>
<feature type="transmembrane region" description="Helical" evidence="8">
    <location>
        <begin position="255"/>
        <end position="275"/>
    </location>
</feature>
<keyword evidence="6 8" id="KW-1133">Transmembrane helix</keyword>
<evidence type="ECO:0000256" key="4">
    <source>
        <dbReference type="ARBA" id="ARBA00022475"/>
    </source>
</evidence>
<evidence type="ECO:0000256" key="3">
    <source>
        <dbReference type="ARBA" id="ARBA00022448"/>
    </source>
</evidence>
<keyword evidence="5 8" id="KW-0812">Transmembrane</keyword>
<feature type="transmembrane region" description="Helical" evidence="8">
    <location>
        <begin position="311"/>
        <end position="329"/>
    </location>
</feature>
<evidence type="ECO:0000256" key="6">
    <source>
        <dbReference type="ARBA" id="ARBA00022989"/>
    </source>
</evidence>
<feature type="transmembrane region" description="Helical" evidence="8">
    <location>
        <begin position="341"/>
        <end position="367"/>
    </location>
</feature>
<keyword evidence="10" id="KW-1185">Reference proteome</keyword>
<dbReference type="InterPro" id="IPR000060">
    <property type="entry name" value="BCCT_transptr"/>
</dbReference>
<keyword evidence="3" id="KW-0813">Transport</keyword>
<feature type="transmembrane region" description="Helical" evidence="8">
    <location>
        <begin position="178"/>
        <end position="201"/>
    </location>
</feature>
<accession>A0A1M5JEQ4</accession>
<proteinExistence type="inferred from homology"/>
<evidence type="ECO:0000313" key="10">
    <source>
        <dbReference type="Proteomes" id="UP000183945"/>
    </source>
</evidence>
<dbReference type="Proteomes" id="UP000183945">
    <property type="component" value="Unassembled WGS sequence"/>
</dbReference>
<comment type="similarity">
    <text evidence="2">Belongs to the BCCT transporter (TC 2.A.15) family.</text>
</comment>
<feature type="transmembrane region" description="Helical" evidence="8">
    <location>
        <begin position="51"/>
        <end position="70"/>
    </location>
</feature>
<keyword evidence="4" id="KW-1003">Cell membrane</keyword>
<feature type="transmembrane region" description="Helical" evidence="8">
    <location>
        <begin position="140"/>
        <end position="158"/>
    </location>
</feature>
<evidence type="ECO:0000256" key="7">
    <source>
        <dbReference type="ARBA" id="ARBA00023136"/>
    </source>
</evidence>
<evidence type="ECO:0000313" key="9">
    <source>
        <dbReference type="EMBL" id="SHG38749.1"/>
    </source>
</evidence>
<reference evidence="10" key="1">
    <citation type="submission" date="2016-11" db="EMBL/GenBank/DDBJ databases">
        <authorList>
            <person name="Varghese N."/>
            <person name="Submissions S."/>
        </authorList>
    </citation>
    <scope>NUCLEOTIDE SEQUENCE [LARGE SCALE GENOMIC DNA]</scope>
    <source>
        <strain evidence="10">DSM 24579</strain>
    </source>
</reference>
<evidence type="ECO:0000256" key="8">
    <source>
        <dbReference type="SAM" id="Phobius"/>
    </source>
</evidence>
<dbReference type="RefSeq" id="WP_083572102.1">
    <property type="nucleotide sequence ID" value="NZ_FQVT01000010.1"/>
</dbReference>
<dbReference type="PANTHER" id="PTHR30047">
    <property type="entry name" value="HIGH-AFFINITY CHOLINE TRANSPORT PROTEIN-RELATED"/>
    <property type="match status" value="1"/>
</dbReference>
<dbReference type="Pfam" id="PF02028">
    <property type="entry name" value="BCCT"/>
    <property type="match status" value="1"/>
</dbReference>
<evidence type="ECO:0000256" key="1">
    <source>
        <dbReference type="ARBA" id="ARBA00004651"/>
    </source>
</evidence>
<dbReference type="GO" id="GO:0022857">
    <property type="term" value="F:transmembrane transporter activity"/>
    <property type="evidence" value="ECO:0007669"/>
    <property type="project" value="InterPro"/>
</dbReference>